<gene>
    <name evidence="1" type="ORF">JDV02_000331</name>
</gene>
<dbReference type="Proteomes" id="UP000829364">
    <property type="component" value="Chromosome 1"/>
</dbReference>
<accession>A0A9Q8Q6T5</accession>
<sequence length="136" mass="16070">MACDLQDHLTAPTPDPATQEWVLDDIKTRCVIIHNISHDLIAKLRQDGWTVNSTAKVTIERLKKILMHVLEDSMHDTMRQFFNIDLRKFGTVQQFTNKLHWCWTRLEAVLDKPDERLFVYAAMEGFREARPDWYNN</sequence>
<organism evidence="1 2">
    <name type="scientific">Purpureocillium takamizusanense</name>
    <dbReference type="NCBI Taxonomy" id="2060973"/>
    <lineage>
        <taxon>Eukaryota</taxon>
        <taxon>Fungi</taxon>
        <taxon>Dikarya</taxon>
        <taxon>Ascomycota</taxon>
        <taxon>Pezizomycotina</taxon>
        <taxon>Sordariomycetes</taxon>
        <taxon>Hypocreomycetidae</taxon>
        <taxon>Hypocreales</taxon>
        <taxon>Ophiocordycipitaceae</taxon>
        <taxon>Purpureocillium</taxon>
    </lineage>
</organism>
<name>A0A9Q8Q6T5_9HYPO</name>
<evidence type="ECO:0000313" key="1">
    <source>
        <dbReference type="EMBL" id="UNI13604.1"/>
    </source>
</evidence>
<keyword evidence="2" id="KW-1185">Reference proteome</keyword>
<reference evidence="1" key="1">
    <citation type="submission" date="2021-11" db="EMBL/GenBank/DDBJ databases">
        <title>Purpureocillium_takamizusanense_genome.</title>
        <authorList>
            <person name="Nguyen N.-H."/>
        </authorList>
    </citation>
    <scope>NUCLEOTIDE SEQUENCE</scope>
    <source>
        <strain evidence="1">PT3</strain>
    </source>
</reference>
<dbReference type="GeneID" id="72062297"/>
<evidence type="ECO:0000313" key="2">
    <source>
        <dbReference type="Proteomes" id="UP000829364"/>
    </source>
</evidence>
<proteinExistence type="predicted"/>
<dbReference type="AlphaFoldDB" id="A0A9Q8Q6T5"/>
<dbReference type="KEGG" id="ptkz:JDV02_000331"/>
<dbReference type="RefSeq" id="XP_047837085.1">
    <property type="nucleotide sequence ID" value="XM_047981127.1"/>
</dbReference>
<protein>
    <submittedName>
        <fullName evidence="1">Uncharacterized protein</fullName>
    </submittedName>
</protein>
<dbReference type="EMBL" id="CP086354">
    <property type="protein sequence ID" value="UNI13604.1"/>
    <property type="molecule type" value="Genomic_DNA"/>
</dbReference>